<gene>
    <name evidence="3" type="ORF">PIB30_066270</name>
</gene>
<name>A0ABU6TLZ9_9FABA</name>
<reference evidence="3 4" key="1">
    <citation type="journal article" date="2023" name="Plants (Basel)">
        <title>Bridging the Gap: Combining Genomics and Transcriptomics Approaches to Understand Stylosanthes scabra, an Orphan Legume from the Brazilian Caatinga.</title>
        <authorList>
            <person name="Ferreira-Neto J.R.C."/>
            <person name="da Silva M.D."/>
            <person name="Binneck E."/>
            <person name="de Melo N.F."/>
            <person name="da Silva R.H."/>
            <person name="de Melo A.L.T.M."/>
            <person name="Pandolfi V."/>
            <person name="Bustamante F.O."/>
            <person name="Brasileiro-Vidal A.C."/>
            <person name="Benko-Iseppon A.M."/>
        </authorList>
    </citation>
    <scope>NUCLEOTIDE SEQUENCE [LARGE SCALE GENOMIC DNA]</scope>
    <source>
        <tissue evidence="3">Leaves</tissue>
    </source>
</reference>
<feature type="region of interest" description="Disordered" evidence="1">
    <location>
        <begin position="87"/>
        <end position="120"/>
    </location>
</feature>
<proteinExistence type="predicted"/>
<dbReference type="EMBL" id="JASCZI010091294">
    <property type="protein sequence ID" value="MED6149820.1"/>
    <property type="molecule type" value="Genomic_DNA"/>
</dbReference>
<evidence type="ECO:0000256" key="2">
    <source>
        <dbReference type="SAM" id="Phobius"/>
    </source>
</evidence>
<accession>A0ABU6TLZ9</accession>
<keyword evidence="4" id="KW-1185">Reference proteome</keyword>
<keyword evidence="2" id="KW-0812">Transmembrane</keyword>
<sequence>MNANINPKGQAHAITGPASYYNFIQNARQFLAAIAALFPTTSLSIMQLSFPPLSACFSMLSRRFGSSPPAPPPSSCRPKFNEPSLVASRLCTRPHAQPEGPRQPSVLSPQKLHQPFDLRPSSNVQISPRVAEFRAFF</sequence>
<keyword evidence="2" id="KW-1133">Transmembrane helix</keyword>
<evidence type="ECO:0000313" key="4">
    <source>
        <dbReference type="Proteomes" id="UP001341840"/>
    </source>
</evidence>
<dbReference type="Proteomes" id="UP001341840">
    <property type="component" value="Unassembled WGS sequence"/>
</dbReference>
<feature type="transmembrane region" description="Helical" evidence="2">
    <location>
        <begin position="30"/>
        <end position="50"/>
    </location>
</feature>
<evidence type="ECO:0000313" key="3">
    <source>
        <dbReference type="EMBL" id="MED6149820.1"/>
    </source>
</evidence>
<organism evidence="3 4">
    <name type="scientific">Stylosanthes scabra</name>
    <dbReference type="NCBI Taxonomy" id="79078"/>
    <lineage>
        <taxon>Eukaryota</taxon>
        <taxon>Viridiplantae</taxon>
        <taxon>Streptophyta</taxon>
        <taxon>Embryophyta</taxon>
        <taxon>Tracheophyta</taxon>
        <taxon>Spermatophyta</taxon>
        <taxon>Magnoliopsida</taxon>
        <taxon>eudicotyledons</taxon>
        <taxon>Gunneridae</taxon>
        <taxon>Pentapetalae</taxon>
        <taxon>rosids</taxon>
        <taxon>fabids</taxon>
        <taxon>Fabales</taxon>
        <taxon>Fabaceae</taxon>
        <taxon>Papilionoideae</taxon>
        <taxon>50 kb inversion clade</taxon>
        <taxon>dalbergioids sensu lato</taxon>
        <taxon>Dalbergieae</taxon>
        <taxon>Pterocarpus clade</taxon>
        <taxon>Stylosanthes</taxon>
    </lineage>
</organism>
<protein>
    <submittedName>
        <fullName evidence="3">Uncharacterized protein</fullName>
    </submittedName>
</protein>
<keyword evidence="2" id="KW-0472">Membrane</keyword>
<comment type="caution">
    <text evidence="3">The sequence shown here is derived from an EMBL/GenBank/DDBJ whole genome shotgun (WGS) entry which is preliminary data.</text>
</comment>
<evidence type="ECO:0000256" key="1">
    <source>
        <dbReference type="SAM" id="MobiDB-lite"/>
    </source>
</evidence>